<evidence type="ECO:0000256" key="1">
    <source>
        <dbReference type="SAM" id="Phobius"/>
    </source>
</evidence>
<reference evidence="2" key="1">
    <citation type="submission" date="2021-07" db="EMBL/GenBank/DDBJ databases">
        <title>Studies on halocins as antimicrobial molecules from haloarchaea.</title>
        <authorList>
            <person name="Kumar S."/>
            <person name="Khare S.K."/>
        </authorList>
    </citation>
    <scope>NUCLEOTIDE SEQUENCE</scope>
    <source>
        <strain evidence="2">NCIM 5678</strain>
    </source>
</reference>
<dbReference type="GeneID" id="74527726"/>
<evidence type="ECO:0000313" key="3">
    <source>
        <dbReference type="Proteomes" id="UP001058330"/>
    </source>
</evidence>
<dbReference type="RefSeq" id="WP_258302776.1">
    <property type="nucleotide sequence ID" value="NZ_CP078063.1"/>
</dbReference>
<organism evidence="2 3">
    <name type="scientific">Haloferax larsenii</name>
    <dbReference type="NCBI Taxonomy" id="302484"/>
    <lineage>
        <taxon>Archaea</taxon>
        <taxon>Methanobacteriati</taxon>
        <taxon>Methanobacteriota</taxon>
        <taxon>Stenosarchaea group</taxon>
        <taxon>Halobacteria</taxon>
        <taxon>Halobacteriales</taxon>
        <taxon>Haloferacaceae</taxon>
        <taxon>Haloferax</taxon>
    </lineage>
</organism>
<evidence type="ECO:0000313" key="2">
    <source>
        <dbReference type="EMBL" id="UVE50777.1"/>
    </source>
</evidence>
<keyword evidence="1" id="KW-0472">Membrane</keyword>
<protein>
    <submittedName>
        <fullName evidence="2">Uncharacterized protein</fullName>
    </submittedName>
</protein>
<gene>
    <name evidence="2" type="ORF">KU306_02485</name>
</gene>
<keyword evidence="1" id="KW-1133">Transmembrane helix</keyword>
<dbReference type="EMBL" id="CP078063">
    <property type="protein sequence ID" value="UVE50777.1"/>
    <property type="molecule type" value="Genomic_DNA"/>
</dbReference>
<sequence>MMDWLEKIITENQKMALFLPAFVLFYVSARFQSLPICTYKFSVGYSDFVYTGLPQSLYLVGAIIAAVGGGIIYYLIDQAETEDKNNESEKTAKDVLQEQISDNRLGKTLLVTVLSVGYVILFILSIVASGLRLCHGDLTIIGIFMVYVVLFVLGNAEKLFT</sequence>
<feature type="transmembrane region" description="Helical" evidence="1">
    <location>
        <begin position="138"/>
        <end position="156"/>
    </location>
</feature>
<dbReference type="Proteomes" id="UP001058330">
    <property type="component" value="Chromosome"/>
</dbReference>
<keyword evidence="1" id="KW-0812">Transmembrane</keyword>
<keyword evidence="3" id="KW-1185">Reference proteome</keyword>
<name>A0ABY5RGS9_HALLR</name>
<feature type="transmembrane region" description="Helical" evidence="1">
    <location>
        <begin position="109"/>
        <end position="132"/>
    </location>
</feature>
<feature type="transmembrane region" description="Helical" evidence="1">
    <location>
        <begin position="57"/>
        <end position="76"/>
    </location>
</feature>
<proteinExistence type="predicted"/>
<accession>A0ABY5RGS9</accession>